<protein>
    <submittedName>
        <fullName evidence="8">Sigma-70 family RNA polymerase sigma factor</fullName>
    </submittedName>
</protein>
<keyword evidence="5" id="KW-0804">Transcription</keyword>
<dbReference type="AlphaFoldDB" id="A0A5D0CR65"/>
<dbReference type="InterPro" id="IPR039425">
    <property type="entry name" value="RNA_pol_sigma-70-like"/>
</dbReference>
<dbReference type="NCBIfam" id="TIGR02937">
    <property type="entry name" value="sigma70-ECF"/>
    <property type="match status" value="1"/>
</dbReference>
<evidence type="ECO:0000313" key="9">
    <source>
        <dbReference type="Proteomes" id="UP000325218"/>
    </source>
</evidence>
<reference evidence="8 9" key="1">
    <citation type="submission" date="2019-08" db="EMBL/GenBank/DDBJ databases">
        <title>Genome sequencing of Paenibacillus faecis DSM 23593(T).</title>
        <authorList>
            <person name="Kook J.-K."/>
            <person name="Park S.-N."/>
            <person name="Lim Y.K."/>
        </authorList>
    </citation>
    <scope>NUCLEOTIDE SEQUENCE [LARGE SCALE GENOMIC DNA]</scope>
    <source>
        <strain evidence="8 9">DSM 23593</strain>
    </source>
</reference>
<dbReference type="PANTHER" id="PTHR43133:SF8">
    <property type="entry name" value="RNA POLYMERASE SIGMA FACTOR HI_1459-RELATED"/>
    <property type="match status" value="1"/>
</dbReference>
<evidence type="ECO:0000256" key="1">
    <source>
        <dbReference type="ARBA" id="ARBA00010641"/>
    </source>
</evidence>
<organism evidence="8 9">
    <name type="scientific">Paenibacillus faecis</name>
    <dbReference type="NCBI Taxonomy" id="862114"/>
    <lineage>
        <taxon>Bacteria</taxon>
        <taxon>Bacillati</taxon>
        <taxon>Bacillota</taxon>
        <taxon>Bacilli</taxon>
        <taxon>Bacillales</taxon>
        <taxon>Paenibacillaceae</taxon>
        <taxon>Paenibacillus</taxon>
    </lineage>
</organism>
<dbReference type="Proteomes" id="UP000325218">
    <property type="component" value="Unassembled WGS sequence"/>
</dbReference>
<dbReference type="InterPro" id="IPR014284">
    <property type="entry name" value="RNA_pol_sigma-70_dom"/>
</dbReference>
<keyword evidence="9" id="KW-1185">Reference proteome</keyword>
<dbReference type="EMBL" id="VSDO01000003">
    <property type="protein sequence ID" value="TYA12252.1"/>
    <property type="molecule type" value="Genomic_DNA"/>
</dbReference>
<dbReference type="InterPro" id="IPR036388">
    <property type="entry name" value="WH-like_DNA-bd_sf"/>
</dbReference>
<keyword evidence="4" id="KW-0238">DNA-binding</keyword>
<dbReference type="InterPro" id="IPR013324">
    <property type="entry name" value="RNA_pol_sigma_r3/r4-like"/>
</dbReference>
<dbReference type="SUPFAM" id="SSF88946">
    <property type="entry name" value="Sigma2 domain of RNA polymerase sigma factors"/>
    <property type="match status" value="1"/>
</dbReference>
<dbReference type="Gene3D" id="1.10.1740.10">
    <property type="match status" value="1"/>
</dbReference>
<accession>A0A5D0CR65</accession>
<dbReference type="Gene3D" id="1.10.10.10">
    <property type="entry name" value="Winged helix-like DNA-binding domain superfamily/Winged helix DNA-binding domain"/>
    <property type="match status" value="1"/>
</dbReference>
<dbReference type="InterPro" id="IPR013249">
    <property type="entry name" value="RNA_pol_sigma70_r4_t2"/>
</dbReference>
<evidence type="ECO:0000256" key="5">
    <source>
        <dbReference type="ARBA" id="ARBA00023163"/>
    </source>
</evidence>
<evidence type="ECO:0000256" key="3">
    <source>
        <dbReference type="ARBA" id="ARBA00023082"/>
    </source>
</evidence>
<gene>
    <name evidence="8" type="ORF">FRY98_16210</name>
</gene>
<feature type="domain" description="RNA polymerase sigma factor 70 region 4 type 2" evidence="7">
    <location>
        <begin position="119"/>
        <end position="166"/>
    </location>
</feature>
<dbReference type="Pfam" id="PF08281">
    <property type="entry name" value="Sigma70_r4_2"/>
    <property type="match status" value="1"/>
</dbReference>
<evidence type="ECO:0000256" key="4">
    <source>
        <dbReference type="ARBA" id="ARBA00023125"/>
    </source>
</evidence>
<evidence type="ECO:0000313" key="8">
    <source>
        <dbReference type="EMBL" id="TYA12252.1"/>
    </source>
</evidence>
<feature type="domain" description="RNA polymerase sigma-70 region 2" evidence="6">
    <location>
        <begin position="25"/>
        <end position="90"/>
    </location>
</feature>
<dbReference type="Pfam" id="PF04542">
    <property type="entry name" value="Sigma70_r2"/>
    <property type="match status" value="1"/>
</dbReference>
<sequence length="197" mass="23521">MDDTELRFIIGEILNGDTRQFEKIMQRYQRQILHYCYHMLGNHAEAEDCVQEVFLKAFRHLRTYRPEKPFEAWIYTIASNHCLDVLRKRKLARYLPFLYRSDEDHKPIDQRIEAAYFDERVLRAMSRLSAEERSLLILRCVEDKTYEEIGLILQRSSTGLRKKYERTAAKFRKYYIQMKGASSGESRQRPGSQTTLP</sequence>
<keyword evidence="2" id="KW-0805">Transcription regulation</keyword>
<dbReference type="InterPro" id="IPR013325">
    <property type="entry name" value="RNA_pol_sigma_r2"/>
</dbReference>
<evidence type="ECO:0000259" key="7">
    <source>
        <dbReference type="Pfam" id="PF08281"/>
    </source>
</evidence>
<dbReference type="OrthoDB" id="2732687at2"/>
<evidence type="ECO:0000256" key="2">
    <source>
        <dbReference type="ARBA" id="ARBA00023015"/>
    </source>
</evidence>
<comment type="caution">
    <text evidence="8">The sequence shown here is derived from an EMBL/GenBank/DDBJ whole genome shotgun (WGS) entry which is preliminary data.</text>
</comment>
<dbReference type="GO" id="GO:0003677">
    <property type="term" value="F:DNA binding"/>
    <property type="evidence" value="ECO:0007669"/>
    <property type="project" value="UniProtKB-KW"/>
</dbReference>
<evidence type="ECO:0000259" key="6">
    <source>
        <dbReference type="Pfam" id="PF04542"/>
    </source>
</evidence>
<proteinExistence type="inferred from homology"/>
<dbReference type="PANTHER" id="PTHR43133">
    <property type="entry name" value="RNA POLYMERASE ECF-TYPE SIGMA FACTO"/>
    <property type="match status" value="1"/>
</dbReference>
<dbReference type="GO" id="GO:0016987">
    <property type="term" value="F:sigma factor activity"/>
    <property type="evidence" value="ECO:0007669"/>
    <property type="project" value="UniProtKB-KW"/>
</dbReference>
<dbReference type="InterPro" id="IPR007627">
    <property type="entry name" value="RNA_pol_sigma70_r2"/>
</dbReference>
<dbReference type="RefSeq" id="WP_148453795.1">
    <property type="nucleotide sequence ID" value="NZ_VSDO01000003.1"/>
</dbReference>
<dbReference type="GO" id="GO:0006352">
    <property type="term" value="P:DNA-templated transcription initiation"/>
    <property type="evidence" value="ECO:0007669"/>
    <property type="project" value="InterPro"/>
</dbReference>
<keyword evidence="3" id="KW-0731">Sigma factor</keyword>
<name>A0A5D0CR65_9BACL</name>
<dbReference type="SUPFAM" id="SSF88659">
    <property type="entry name" value="Sigma3 and sigma4 domains of RNA polymerase sigma factors"/>
    <property type="match status" value="1"/>
</dbReference>
<comment type="similarity">
    <text evidence="1">Belongs to the sigma-70 factor family. ECF subfamily.</text>
</comment>